<keyword evidence="4 6" id="KW-1133">Transmembrane helix</keyword>
<feature type="transmembrane region" description="Helical" evidence="6">
    <location>
        <begin position="21"/>
        <end position="42"/>
    </location>
</feature>
<dbReference type="RefSeq" id="WP_042533892.1">
    <property type="nucleotide sequence ID" value="NZ_CAXOIH010000002.1"/>
</dbReference>
<keyword evidence="2" id="KW-1003">Cell membrane</keyword>
<keyword evidence="3 6" id="KW-0812">Transmembrane</keyword>
<evidence type="ECO:0000313" key="9">
    <source>
        <dbReference type="Proteomes" id="UP000040453"/>
    </source>
</evidence>
<evidence type="ECO:0000256" key="5">
    <source>
        <dbReference type="ARBA" id="ARBA00023136"/>
    </source>
</evidence>
<dbReference type="Pfam" id="PF02687">
    <property type="entry name" value="FtsX"/>
    <property type="match status" value="2"/>
</dbReference>
<comment type="subcellular location">
    <subcellularLocation>
        <location evidence="1">Cell membrane</location>
        <topology evidence="1">Multi-pass membrane protein</topology>
    </subcellularLocation>
</comment>
<dbReference type="PANTHER" id="PTHR30287:SF2">
    <property type="entry name" value="BLL1001 PROTEIN"/>
    <property type="match status" value="1"/>
</dbReference>
<sequence>MYFRVIRNDLFRNKLISITTMLFISAATALVCLAAILSLNLIGSIETLTKQAQVPNFLQMHNGNIDKERLNNFAEEQENVKKYQVLDFLNITNSSIQVGGNNLIDNVQDNGFTTQSSSFDFLLDLEGRPIHPAEGELYVPIGYMTDGTAQIGDEAMIAGKAFKVAGFLRDAQMNSPLASSKRFLVHENDYQDLVSKGTLEYLIEFQLHDTSKTNEFETAYADAGLEANGPALTSTLFKVINGLSDGIMIAIILLVSFLIVLIAFMCIRFTLLIQIEEDYREIGTMKAIGLRLADIKKIYLAKYAFLALAGSLLGLLVSFIFSNPLLENIRLYMGESQYDSWSIFLAILGSIFVFLLVIGYIYFLLRRFRKISAASAIRTGSPEENTARKNYFLLSQNKLMSTNVFLGIKDVLSRKKLYATMLIVLLLSCFIIIVPWNTYHTVSSPSFTKYLGFGEMDLMVSIYPSEEMEENKQQIVNYLNDDASIHQYVEITSKSFRAVKEDGTEEKIIVELGDHAAFPIEYNAGKAPEAPNEIALSSLNAEEFGKQAGDTIEIITGEGPESFVVSGIYSNILNGGKTAKAAFSDETAPAMWLNYYIQLNHANQAAVTAKKMSQVLPFASVTDAHHHKQQVFGSTMDSMKTAANVALIVALFITGLVSLLFMKLVVTKDRSAIATLKAIGFTNQDLTKQYAARGIFILIIGVAGGSILANTFGEAIAGMAISSFGVDSIAFISHPFIYLGFPSLMLIVTLLATKLGTNQAGKIPIAENIKE</sequence>
<feature type="domain" description="ABC3 transporter permease C-terminal" evidence="7">
    <location>
        <begin position="254"/>
        <end position="367"/>
    </location>
</feature>
<feature type="domain" description="ABC3 transporter permease C-terminal" evidence="7">
    <location>
        <begin position="645"/>
        <end position="764"/>
    </location>
</feature>
<dbReference type="GO" id="GO:0005886">
    <property type="term" value="C:plasma membrane"/>
    <property type="evidence" value="ECO:0007669"/>
    <property type="project" value="UniProtKB-SubCell"/>
</dbReference>
<feature type="transmembrane region" description="Helical" evidence="6">
    <location>
        <begin position="247"/>
        <end position="271"/>
    </location>
</feature>
<evidence type="ECO:0000256" key="2">
    <source>
        <dbReference type="ARBA" id="ARBA00022475"/>
    </source>
</evidence>
<dbReference type="OrthoDB" id="9766372at2"/>
<feature type="transmembrane region" description="Helical" evidence="6">
    <location>
        <begin position="417"/>
        <end position="436"/>
    </location>
</feature>
<dbReference type="EMBL" id="CDGG01000001">
    <property type="protein sequence ID" value="CEI83562.1"/>
    <property type="molecule type" value="Genomic_DNA"/>
</dbReference>
<dbReference type="Proteomes" id="UP000040453">
    <property type="component" value="Unassembled WGS sequence"/>
</dbReference>
<keyword evidence="9" id="KW-1185">Reference proteome</keyword>
<feature type="transmembrane region" description="Helical" evidence="6">
    <location>
        <begin position="341"/>
        <end position="365"/>
    </location>
</feature>
<evidence type="ECO:0000259" key="7">
    <source>
        <dbReference type="Pfam" id="PF02687"/>
    </source>
</evidence>
<dbReference type="STRING" id="545501.BN997_03479"/>
<proteinExistence type="predicted"/>
<evidence type="ECO:0000313" key="8">
    <source>
        <dbReference type="EMBL" id="CEI83562.1"/>
    </source>
</evidence>
<dbReference type="PANTHER" id="PTHR30287">
    <property type="entry name" value="MEMBRANE COMPONENT OF PREDICTED ABC SUPERFAMILY METABOLITE UPTAKE TRANSPORTER"/>
    <property type="match status" value="1"/>
</dbReference>
<evidence type="ECO:0000256" key="4">
    <source>
        <dbReference type="ARBA" id="ARBA00022989"/>
    </source>
</evidence>
<accession>A0A0A1MVU5</accession>
<dbReference type="InterPro" id="IPR038766">
    <property type="entry name" value="Membrane_comp_ABC_pdt"/>
</dbReference>
<evidence type="ECO:0000256" key="6">
    <source>
        <dbReference type="SAM" id="Phobius"/>
    </source>
</evidence>
<feature type="transmembrane region" description="Helical" evidence="6">
    <location>
        <begin position="645"/>
        <end position="666"/>
    </location>
</feature>
<evidence type="ECO:0000256" key="3">
    <source>
        <dbReference type="ARBA" id="ARBA00022692"/>
    </source>
</evidence>
<feature type="transmembrane region" description="Helical" evidence="6">
    <location>
        <begin position="690"/>
        <end position="709"/>
    </location>
</feature>
<dbReference type="AlphaFoldDB" id="A0A0A1MVU5"/>
<reference evidence="8 9" key="1">
    <citation type="submission" date="2014-11" db="EMBL/GenBank/DDBJ databases">
        <authorList>
            <person name="Urmite Genomes Urmite Genomes"/>
        </authorList>
    </citation>
    <scope>NUCLEOTIDE SEQUENCE [LARGE SCALE GENOMIC DNA]</scope>
    <source>
        <strain evidence="8 9">Oc5</strain>
    </source>
</reference>
<keyword evidence="5 6" id="KW-0472">Membrane</keyword>
<gene>
    <name evidence="8" type="ORF">BN997_03479</name>
</gene>
<feature type="transmembrane region" description="Helical" evidence="6">
    <location>
        <begin position="729"/>
        <end position="752"/>
    </location>
</feature>
<feature type="transmembrane region" description="Helical" evidence="6">
    <location>
        <begin position="300"/>
        <end position="321"/>
    </location>
</feature>
<protein>
    <submittedName>
        <fullName evidence="8">FtsX-like permease family protein</fullName>
    </submittedName>
</protein>
<name>A0A0A1MVU5_9BACI</name>
<dbReference type="InterPro" id="IPR003838">
    <property type="entry name" value="ABC3_permease_C"/>
</dbReference>
<organism evidence="8 9">
    <name type="scientific">Oceanobacillus oncorhynchi</name>
    <dbReference type="NCBI Taxonomy" id="545501"/>
    <lineage>
        <taxon>Bacteria</taxon>
        <taxon>Bacillati</taxon>
        <taxon>Bacillota</taxon>
        <taxon>Bacilli</taxon>
        <taxon>Bacillales</taxon>
        <taxon>Bacillaceae</taxon>
        <taxon>Oceanobacillus</taxon>
    </lineage>
</organism>
<evidence type="ECO:0000256" key="1">
    <source>
        <dbReference type="ARBA" id="ARBA00004651"/>
    </source>
</evidence>